<dbReference type="STRING" id="83401.SAMN05421742_10711"/>
<proteinExistence type="predicted"/>
<protein>
    <submittedName>
        <fullName evidence="3">ABC-type uncharacterized transport system, auxiliary component</fullName>
    </submittedName>
</protein>
<feature type="signal peptide" evidence="1">
    <location>
        <begin position="1"/>
        <end position="25"/>
    </location>
</feature>
<evidence type="ECO:0000259" key="2">
    <source>
        <dbReference type="Pfam" id="PF03886"/>
    </source>
</evidence>
<feature type="domain" description="ABC-type transport auxiliary lipoprotein component" evidence="2">
    <location>
        <begin position="38"/>
        <end position="197"/>
    </location>
</feature>
<dbReference type="SUPFAM" id="SSF159594">
    <property type="entry name" value="XCC0632-like"/>
    <property type="match status" value="1"/>
</dbReference>
<dbReference type="RefSeq" id="WP_092619804.1">
    <property type="nucleotide sequence ID" value="NZ_FNCV01000007.1"/>
</dbReference>
<keyword evidence="4" id="KW-1185">Reference proteome</keyword>
<dbReference type="AlphaFoldDB" id="A0A1G8CIH0"/>
<dbReference type="Gene3D" id="3.40.50.10610">
    <property type="entry name" value="ABC-type transport auxiliary lipoprotein component"/>
    <property type="match status" value="1"/>
</dbReference>
<dbReference type="PROSITE" id="PS51257">
    <property type="entry name" value="PROKAR_LIPOPROTEIN"/>
    <property type="match status" value="1"/>
</dbReference>
<dbReference type="Proteomes" id="UP000217076">
    <property type="component" value="Unassembled WGS sequence"/>
</dbReference>
<keyword evidence="1" id="KW-0732">Signal</keyword>
<feature type="chain" id="PRO_5011712753" evidence="1">
    <location>
        <begin position="26"/>
        <end position="212"/>
    </location>
</feature>
<reference evidence="4" key="1">
    <citation type="submission" date="2016-10" db="EMBL/GenBank/DDBJ databases">
        <authorList>
            <person name="Varghese N."/>
            <person name="Submissions S."/>
        </authorList>
    </citation>
    <scope>NUCLEOTIDE SEQUENCE [LARGE SCALE GENOMIC DNA]</scope>
    <source>
        <strain evidence="4">930I</strain>
    </source>
</reference>
<accession>A0A1G8CIH0</accession>
<sequence length="212" mass="23068">MTDPRHPLRSRLPLAGLLLLGLLTAACTQPPVPRDTFYRLDPPVPQRTQAASQTAPLFNGVVEVGRFTADGVVGERSLAFSEKGGELTRYSYHYWAEPPTDLLQRALADHLRASGLFSQTVTPELRVPAAYEVQGRVRRFEQLRGGETTRVALSLSLSLTDIHHGRLIHLGTYDSEQPAADASPAAAVAALRTATAEAFQRFTADLRQAGAQ</sequence>
<dbReference type="EMBL" id="FNCV01000007">
    <property type="protein sequence ID" value="SDH45179.1"/>
    <property type="molecule type" value="Genomic_DNA"/>
</dbReference>
<dbReference type="InterPro" id="IPR005586">
    <property type="entry name" value="ABC_trans_aux"/>
</dbReference>
<evidence type="ECO:0000313" key="3">
    <source>
        <dbReference type="EMBL" id="SDH45179.1"/>
    </source>
</evidence>
<evidence type="ECO:0000313" key="4">
    <source>
        <dbReference type="Proteomes" id="UP000217076"/>
    </source>
</evidence>
<dbReference type="OrthoDB" id="8445211at2"/>
<dbReference type="Pfam" id="PF03886">
    <property type="entry name" value="ABC_trans_aux"/>
    <property type="match status" value="1"/>
</dbReference>
<name>A0A1G8CIH0_9PROT</name>
<gene>
    <name evidence="3" type="ORF">SAMN05421742_10711</name>
</gene>
<evidence type="ECO:0000256" key="1">
    <source>
        <dbReference type="SAM" id="SignalP"/>
    </source>
</evidence>
<organism evidence="3 4">
    <name type="scientific">Roseospirillum parvum</name>
    <dbReference type="NCBI Taxonomy" id="83401"/>
    <lineage>
        <taxon>Bacteria</taxon>
        <taxon>Pseudomonadati</taxon>
        <taxon>Pseudomonadota</taxon>
        <taxon>Alphaproteobacteria</taxon>
        <taxon>Rhodospirillales</taxon>
        <taxon>Rhodospirillaceae</taxon>
        <taxon>Roseospirillum</taxon>
    </lineage>
</organism>